<evidence type="ECO:0000313" key="2">
    <source>
        <dbReference type="Proteomes" id="UP000265520"/>
    </source>
</evidence>
<reference evidence="1 2" key="1">
    <citation type="journal article" date="2018" name="Front. Plant Sci.">
        <title>Red Clover (Trifolium pratense) and Zigzag Clover (T. medium) - A Picture of Genomic Similarities and Differences.</title>
        <authorList>
            <person name="Dluhosova J."/>
            <person name="Istvanek J."/>
            <person name="Nedelnik J."/>
            <person name="Repkova J."/>
        </authorList>
    </citation>
    <scope>NUCLEOTIDE SEQUENCE [LARGE SCALE GENOMIC DNA]</scope>
    <source>
        <strain evidence="2">cv. 10/8</strain>
        <tissue evidence="1">Leaf</tissue>
    </source>
</reference>
<comment type="caution">
    <text evidence="1">The sequence shown here is derived from an EMBL/GenBank/DDBJ whole genome shotgun (WGS) entry which is preliminary data.</text>
</comment>
<gene>
    <name evidence="1" type="ORF">A2U01_0013200</name>
</gene>
<evidence type="ECO:0000313" key="1">
    <source>
        <dbReference type="EMBL" id="MCH92263.1"/>
    </source>
</evidence>
<dbReference type="EMBL" id="LXQA010022305">
    <property type="protein sequence ID" value="MCH92263.1"/>
    <property type="molecule type" value="Genomic_DNA"/>
</dbReference>
<dbReference type="Proteomes" id="UP000265520">
    <property type="component" value="Unassembled WGS sequence"/>
</dbReference>
<keyword evidence="2" id="KW-1185">Reference proteome</keyword>
<protein>
    <submittedName>
        <fullName evidence="1">Uncharacterized protein</fullName>
    </submittedName>
</protein>
<proteinExistence type="predicted"/>
<feature type="non-terminal residue" evidence="1">
    <location>
        <position position="10"/>
    </location>
</feature>
<accession>A0A392MY69</accession>
<sequence length="10" mass="1114">MVLSLQASHE</sequence>
<organism evidence="1 2">
    <name type="scientific">Trifolium medium</name>
    <dbReference type="NCBI Taxonomy" id="97028"/>
    <lineage>
        <taxon>Eukaryota</taxon>
        <taxon>Viridiplantae</taxon>
        <taxon>Streptophyta</taxon>
        <taxon>Embryophyta</taxon>
        <taxon>Tracheophyta</taxon>
        <taxon>Spermatophyta</taxon>
        <taxon>Magnoliopsida</taxon>
        <taxon>eudicotyledons</taxon>
        <taxon>Gunneridae</taxon>
        <taxon>Pentapetalae</taxon>
        <taxon>rosids</taxon>
        <taxon>fabids</taxon>
        <taxon>Fabales</taxon>
        <taxon>Fabaceae</taxon>
        <taxon>Papilionoideae</taxon>
        <taxon>50 kb inversion clade</taxon>
        <taxon>NPAAA clade</taxon>
        <taxon>Hologalegina</taxon>
        <taxon>IRL clade</taxon>
        <taxon>Trifolieae</taxon>
        <taxon>Trifolium</taxon>
    </lineage>
</organism>
<name>A0A392MY69_9FABA</name>